<reference evidence="2 3" key="1">
    <citation type="submission" date="2018-05" db="EMBL/GenBank/DDBJ databases">
        <title>Mucilaginibacter hurinus sp. nov., isolated from briquette warehouse soil.</title>
        <authorList>
            <person name="Choi L."/>
        </authorList>
    </citation>
    <scope>NUCLEOTIDE SEQUENCE [LARGE SCALE GENOMIC DNA]</scope>
    <source>
        <strain evidence="2 3">ZR32</strain>
    </source>
</reference>
<dbReference type="RefSeq" id="WP_114006243.1">
    <property type="nucleotide sequence ID" value="NZ_QGDC01000009.1"/>
</dbReference>
<comment type="caution">
    <text evidence="2">The sequence shown here is derived from an EMBL/GenBank/DDBJ whole genome shotgun (WGS) entry which is preliminary data.</text>
</comment>
<evidence type="ECO:0000313" key="2">
    <source>
        <dbReference type="EMBL" id="RCH53980.1"/>
    </source>
</evidence>
<feature type="compositionally biased region" description="Polar residues" evidence="1">
    <location>
        <begin position="9"/>
        <end position="19"/>
    </location>
</feature>
<sequence length="126" mass="13434">MFCLVSPEAPQQTGGSQNLKVKIQNKKSLKNRGSPQKPASAGTGSTGNALAITLTGSGAAGSFLFGTFSLAEKEKVHPLAFGKHFTEPNEAPQDDRRIEIASCLAMTVVYDFYSKITLSRTNRSSP</sequence>
<evidence type="ECO:0000256" key="1">
    <source>
        <dbReference type="SAM" id="MobiDB-lite"/>
    </source>
</evidence>
<name>A0A367GKX9_9SPHI</name>
<accession>A0A367GKX9</accession>
<dbReference type="Proteomes" id="UP000253209">
    <property type="component" value="Unassembled WGS sequence"/>
</dbReference>
<keyword evidence="3" id="KW-1185">Reference proteome</keyword>
<feature type="region of interest" description="Disordered" evidence="1">
    <location>
        <begin position="1"/>
        <end position="48"/>
    </location>
</feature>
<protein>
    <submittedName>
        <fullName evidence="2">Uncharacterized protein</fullName>
    </submittedName>
</protein>
<evidence type="ECO:0000313" key="3">
    <source>
        <dbReference type="Proteomes" id="UP000253209"/>
    </source>
</evidence>
<dbReference type="AlphaFoldDB" id="A0A367GKX9"/>
<organism evidence="2 3">
    <name type="scientific">Mucilaginibacter hurinus</name>
    <dbReference type="NCBI Taxonomy" id="2201324"/>
    <lineage>
        <taxon>Bacteria</taxon>
        <taxon>Pseudomonadati</taxon>
        <taxon>Bacteroidota</taxon>
        <taxon>Sphingobacteriia</taxon>
        <taxon>Sphingobacteriales</taxon>
        <taxon>Sphingobacteriaceae</taxon>
        <taxon>Mucilaginibacter</taxon>
    </lineage>
</organism>
<proteinExistence type="predicted"/>
<gene>
    <name evidence="2" type="ORF">DJ568_15695</name>
</gene>
<dbReference type="EMBL" id="QGDC01000009">
    <property type="protein sequence ID" value="RCH53980.1"/>
    <property type="molecule type" value="Genomic_DNA"/>
</dbReference>